<sequence length="349" mass="38563">MAKDFEIKLPKLGESIVSATIVTIHKNEGEKISKDETLMEVATDKVNSEIPSPVEGVIKKILVKPNETLQVGDVIAIVITEAIEDDKSLNIQEEKEKETPKQEENDKKSFFSPAVLRFAKEGNVSIQDLEKIEGTGEGKRVTKKDVENFIKSQEGDQNFIKLSPIRQAIATNMTKANAVPTAYIIEEIDITSLMQLINEQKHHFLENFSAKLTITPFLVKAIAIATKKLPLANSSFKEDKILLIDDINIGIAMNVNSDVLVPTIHSATDLNFVDIVKKLTVLVKKAKTQTLSAKDSENGTITLTNFGMTNISVGFPIIKYPQACIIGAGAIKKKPWIIDDEIQIRSIIN</sequence>
<dbReference type="Pfam" id="PF00364">
    <property type="entry name" value="Biotin_lipoyl"/>
    <property type="match status" value="1"/>
</dbReference>
<protein>
    <recommendedName>
        <fullName evidence="9">Dihydrolipoamide acetyltransferase component of pyruvate dehydrogenase complex</fullName>
    </recommendedName>
</protein>
<evidence type="ECO:0000256" key="3">
    <source>
        <dbReference type="ARBA" id="ARBA00022679"/>
    </source>
</evidence>
<dbReference type="Pfam" id="PF00198">
    <property type="entry name" value="2-oxoacid_dh"/>
    <property type="match status" value="1"/>
</dbReference>
<dbReference type="Pfam" id="PF02817">
    <property type="entry name" value="E3_binding"/>
    <property type="match status" value="1"/>
</dbReference>
<dbReference type="InterPro" id="IPR050743">
    <property type="entry name" value="2-oxoacid_DH_E2_comp"/>
</dbReference>
<evidence type="ECO:0000259" key="6">
    <source>
        <dbReference type="PROSITE" id="PS50968"/>
    </source>
</evidence>
<evidence type="ECO:0008006" key="9">
    <source>
        <dbReference type="Google" id="ProtNLM"/>
    </source>
</evidence>
<comment type="similarity">
    <text evidence="2">Belongs to the 2-oxoacid dehydrogenase family.</text>
</comment>
<evidence type="ECO:0000259" key="7">
    <source>
        <dbReference type="PROSITE" id="PS51826"/>
    </source>
</evidence>
<feature type="domain" description="Peripheral subunit-binding (PSBD)" evidence="7">
    <location>
        <begin position="110"/>
        <end position="150"/>
    </location>
</feature>
<comment type="caution">
    <text evidence="8">The sequence shown here is derived from an EMBL/GenBank/DDBJ whole genome shotgun (WGS) entry which is preliminary data.</text>
</comment>
<dbReference type="InterPro" id="IPR001078">
    <property type="entry name" value="2-oxoacid_DH_actylTfrase"/>
</dbReference>
<dbReference type="InterPro" id="IPR023213">
    <property type="entry name" value="CAT-like_dom_sf"/>
</dbReference>
<reference evidence="8" key="1">
    <citation type="journal article" date="2015" name="Nature">
        <title>Complex archaea that bridge the gap between prokaryotes and eukaryotes.</title>
        <authorList>
            <person name="Spang A."/>
            <person name="Saw J.H."/>
            <person name="Jorgensen S.L."/>
            <person name="Zaremba-Niedzwiedzka K."/>
            <person name="Martijn J."/>
            <person name="Lind A.E."/>
            <person name="van Eijk R."/>
            <person name="Schleper C."/>
            <person name="Guy L."/>
            <person name="Ettema T.J."/>
        </authorList>
    </citation>
    <scope>NUCLEOTIDE SEQUENCE</scope>
</reference>
<dbReference type="InterPro" id="IPR036625">
    <property type="entry name" value="E3-bd_dom_sf"/>
</dbReference>
<dbReference type="PROSITE" id="PS50968">
    <property type="entry name" value="BIOTINYL_LIPOYL"/>
    <property type="match status" value="1"/>
</dbReference>
<name>A0A0F9CBJ3_9ZZZZ</name>
<dbReference type="EMBL" id="LAZR01045079">
    <property type="protein sequence ID" value="KKK99724.1"/>
    <property type="molecule type" value="Genomic_DNA"/>
</dbReference>
<comment type="cofactor">
    <cofactor evidence="1">
        <name>(R)-lipoate</name>
        <dbReference type="ChEBI" id="CHEBI:83088"/>
    </cofactor>
</comment>
<organism evidence="8">
    <name type="scientific">marine sediment metagenome</name>
    <dbReference type="NCBI Taxonomy" id="412755"/>
    <lineage>
        <taxon>unclassified sequences</taxon>
        <taxon>metagenomes</taxon>
        <taxon>ecological metagenomes</taxon>
    </lineage>
</organism>
<evidence type="ECO:0000256" key="4">
    <source>
        <dbReference type="ARBA" id="ARBA00022823"/>
    </source>
</evidence>
<dbReference type="Gene3D" id="4.10.320.10">
    <property type="entry name" value="E3-binding domain"/>
    <property type="match status" value="1"/>
</dbReference>
<dbReference type="GO" id="GO:0005737">
    <property type="term" value="C:cytoplasm"/>
    <property type="evidence" value="ECO:0007669"/>
    <property type="project" value="TreeGrafter"/>
</dbReference>
<keyword evidence="4" id="KW-0450">Lipoyl</keyword>
<evidence type="ECO:0000256" key="5">
    <source>
        <dbReference type="ARBA" id="ARBA00023315"/>
    </source>
</evidence>
<evidence type="ECO:0000313" key="8">
    <source>
        <dbReference type="EMBL" id="KKK99724.1"/>
    </source>
</evidence>
<dbReference type="InterPro" id="IPR011053">
    <property type="entry name" value="Single_hybrid_motif"/>
</dbReference>
<proteinExistence type="inferred from homology"/>
<dbReference type="GO" id="GO:0016407">
    <property type="term" value="F:acetyltransferase activity"/>
    <property type="evidence" value="ECO:0007669"/>
    <property type="project" value="TreeGrafter"/>
</dbReference>
<dbReference type="CDD" id="cd06849">
    <property type="entry name" value="lipoyl_domain"/>
    <property type="match status" value="1"/>
</dbReference>
<dbReference type="PROSITE" id="PS00189">
    <property type="entry name" value="LIPOYL"/>
    <property type="match status" value="1"/>
</dbReference>
<dbReference type="SUPFAM" id="SSF51230">
    <property type="entry name" value="Single hybrid motif"/>
    <property type="match status" value="1"/>
</dbReference>
<dbReference type="InterPro" id="IPR004167">
    <property type="entry name" value="PSBD"/>
</dbReference>
<accession>A0A0F9CBJ3</accession>
<gene>
    <name evidence="8" type="ORF">LCGC14_2629880</name>
</gene>
<dbReference type="PANTHER" id="PTHR43178:SF5">
    <property type="entry name" value="LIPOAMIDE ACYLTRANSFERASE COMPONENT OF BRANCHED-CHAIN ALPHA-KETO ACID DEHYDROGENASE COMPLEX, MITOCHONDRIAL"/>
    <property type="match status" value="1"/>
</dbReference>
<dbReference type="SUPFAM" id="SSF47005">
    <property type="entry name" value="Peripheral subunit-binding domain of 2-oxo acid dehydrogenase complex"/>
    <property type="match status" value="1"/>
</dbReference>
<dbReference type="SUPFAM" id="SSF52777">
    <property type="entry name" value="CoA-dependent acyltransferases"/>
    <property type="match status" value="1"/>
</dbReference>
<evidence type="ECO:0000256" key="1">
    <source>
        <dbReference type="ARBA" id="ARBA00001938"/>
    </source>
</evidence>
<dbReference type="Gene3D" id="2.40.50.100">
    <property type="match status" value="1"/>
</dbReference>
<dbReference type="PROSITE" id="PS51826">
    <property type="entry name" value="PSBD"/>
    <property type="match status" value="1"/>
</dbReference>
<dbReference type="PANTHER" id="PTHR43178">
    <property type="entry name" value="DIHYDROLIPOAMIDE ACETYLTRANSFERASE COMPONENT OF PYRUVATE DEHYDROGENASE COMPLEX"/>
    <property type="match status" value="1"/>
</dbReference>
<keyword evidence="5" id="KW-0012">Acyltransferase</keyword>
<dbReference type="InterPro" id="IPR003016">
    <property type="entry name" value="2-oxoA_DH_lipoyl-BS"/>
</dbReference>
<feature type="non-terminal residue" evidence="8">
    <location>
        <position position="349"/>
    </location>
</feature>
<dbReference type="AlphaFoldDB" id="A0A0F9CBJ3"/>
<evidence type="ECO:0000256" key="2">
    <source>
        <dbReference type="ARBA" id="ARBA00007317"/>
    </source>
</evidence>
<dbReference type="Gene3D" id="3.30.559.10">
    <property type="entry name" value="Chloramphenicol acetyltransferase-like domain"/>
    <property type="match status" value="1"/>
</dbReference>
<feature type="domain" description="Lipoyl-binding" evidence="6">
    <location>
        <begin position="4"/>
        <end position="79"/>
    </location>
</feature>
<dbReference type="GO" id="GO:0031405">
    <property type="term" value="F:lipoic acid binding"/>
    <property type="evidence" value="ECO:0007669"/>
    <property type="project" value="TreeGrafter"/>
</dbReference>
<keyword evidence="3" id="KW-0808">Transferase</keyword>
<dbReference type="InterPro" id="IPR000089">
    <property type="entry name" value="Biotin_lipoyl"/>
</dbReference>